<evidence type="ECO:0000256" key="2">
    <source>
        <dbReference type="PROSITE-ProRule" id="PRU00117"/>
    </source>
</evidence>
<keyword evidence="8" id="KW-1185">Reference proteome</keyword>
<gene>
    <name evidence="5" type="ORF">L3Y34_000223</name>
    <name evidence="6" type="ORF">L5515_003095</name>
</gene>
<dbReference type="EMBL" id="CP092622">
    <property type="protein sequence ID" value="UMM21392.1"/>
    <property type="molecule type" value="Genomic_DNA"/>
</dbReference>
<evidence type="ECO:0000313" key="8">
    <source>
        <dbReference type="Proteomes" id="UP000829354"/>
    </source>
</evidence>
<feature type="compositionally biased region" description="Low complexity" evidence="3">
    <location>
        <begin position="417"/>
        <end position="444"/>
    </location>
</feature>
<feature type="region of interest" description="Disordered" evidence="3">
    <location>
        <begin position="47"/>
        <end position="80"/>
    </location>
</feature>
<dbReference type="PROSITE" id="PS50084">
    <property type="entry name" value="KH_TYPE_1"/>
    <property type="match status" value="2"/>
</dbReference>
<name>A0AAE9D8Q8_CAEBR</name>
<evidence type="ECO:0000313" key="6">
    <source>
        <dbReference type="EMBL" id="UMM21392.1"/>
    </source>
</evidence>
<dbReference type="PANTHER" id="PTHR10288">
    <property type="entry name" value="KH DOMAIN CONTAINING RNA BINDING PROTEIN"/>
    <property type="match status" value="1"/>
</dbReference>
<dbReference type="Proteomes" id="UP000829354">
    <property type="component" value="Chromosome III"/>
</dbReference>
<reference evidence="6 8" key="1">
    <citation type="submission" date="2022-04" db="EMBL/GenBank/DDBJ databases">
        <title>Chromosome-level reference genomes for two strains of Caenorhabditis briggsae: an improved platform for comparative genomics.</title>
        <authorList>
            <person name="Stevens L."/>
            <person name="Andersen E."/>
        </authorList>
    </citation>
    <scope>NUCLEOTIDE SEQUENCE [LARGE SCALE GENOMIC DNA]</scope>
    <source>
        <strain evidence="6">VX34</strain>
        <tissue evidence="6">Whole-organism</tissue>
    </source>
</reference>
<evidence type="ECO:0000259" key="4">
    <source>
        <dbReference type="SMART" id="SM00322"/>
    </source>
</evidence>
<evidence type="ECO:0000313" key="7">
    <source>
        <dbReference type="Proteomes" id="UP000827892"/>
    </source>
</evidence>
<dbReference type="Gene3D" id="3.30.1370.10">
    <property type="entry name" value="K Homology domain, type 1"/>
    <property type="match status" value="2"/>
</dbReference>
<dbReference type="Pfam" id="PF00013">
    <property type="entry name" value="KH_1"/>
    <property type="match status" value="2"/>
</dbReference>
<evidence type="ECO:0000256" key="3">
    <source>
        <dbReference type="SAM" id="MobiDB-lite"/>
    </source>
</evidence>
<dbReference type="SMART" id="SM00322">
    <property type="entry name" value="KH"/>
    <property type="match status" value="2"/>
</dbReference>
<dbReference type="InterPro" id="IPR004088">
    <property type="entry name" value="KH_dom_type_1"/>
</dbReference>
<sequence length="444" mass="46428">MFAVEPPPRILMDPAMYPGASAASYLTYPQKTNTDYLGTYATQTASTARQTANGSSASSTNDHLGDPSSSSSPRDSSPSTTSLVLTIRLLMQGKEVGSIIGKKGDQIKKIREESGAKINISDGSCPERIVTITGTLGVIGKAFNMVCNKFEEDMLLLPNSVPKPPITMRVIVPATQCGSLIGKGGSKIKDIREATGASIQVASEMLPHSTERAVTLSGTADAINLCMTQVCQILLEAPPKGSTITYRPKPTFNPLAIATSAATIAAQQQQAQAQQQFAAAALIGGGQGVQVQQQLVTNALLQQHQLAMQQELARAALLNQQFMIPGQLPTQAQQQASSAQEVFLGQHGLMYAGAQTADNKAMEAGAAAAAAAQWQGYDMAAVQQQQQQQQQLLNQYALNQSMLIGAPFMKGGPTPPGTSSGKATSSGASSGASGATSSARFHPY</sequence>
<dbReference type="Proteomes" id="UP000827892">
    <property type="component" value="Chromosome III"/>
</dbReference>
<dbReference type="SUPFAM" id="SSF54791">
    <property type="entry name" value="Eukaryotic type KH-domain (KH-domain type I)"/>
    <property type="match status" value="2"/>
</dbReference>
<feature type="domain" description="K Homology" evidence="4">
    <location>
        <begin position="83"/>
        <end position="151"/>
    </location>
</feature>
<evidence type="ECO:0000256" key="1">
    <source>
        <dbReference type="ARBA" id="ARBA00022737"/>
    </source>
</evidence>
<dbReference type="CDD" id="cd02396">
    <property type="entry name" value="KH-I_PCBP_rpt2"/>
    <property type="match status" value="1"/>
</dbReference>
<feature type="region of interest" description="Disordered" evidence="3">
    <location>
        <begin position="407"/>
        <end position="444"/>
    </location>
</feature>
<accession>A0AAE9D8Q8</accession>
<protein>
    <recommendedName>
        <fullName evidence="4">K Homology domain-containing protein</fullName>
    </recommendedName>
</protein>
<keyword evidence="2" id="KW-0694">RNA-binding</keyword>
<proteinExistence type="predicted"/>
<dbReference type="GO" id="GO:0003723">
    <property type="term" value="F:RNA binding"/>
    <property type="evidence" value="ECO:0007669"/>
    <property type="project" value="UniProtKB-UniRule"/>
</dbReference>
<dbReference type="EMBL" id="CP090893">
    <property type="protein sequence ID" value="ULT98702.1"/>
    <property type="molecule type" value="Genomic_DNA"/>
</dbReference>
<organism evidence="5 7">
    <name type="scientific">Caenorhabditis briggsae</name>
    <dbReference type="NCBI Taxonomy" id="6238"/>
    <lineage>
        <taxon>Eukaryota</taxon>
        <taxon>Metazoa</taxon>
        <taxon>Ecdysozoa</taxon>
        <taxon>Nematoda</taxon>
        <taxon>Chromadorea</taxon>
        <taxon>Rhabditida</taxon>
        <taxon>Rhabditina</taxon>
        <taxon>Rhabditomorpha</taxon>
        <taxon>Rhabditoidea</taxon>
        <taxon>Rhabditidae</taxon>
        <taxon>Peloderinae</taxon>
        <taxon>Caenorhabditis</taxon>
    </lineage>
</organism>
<dbReference type="InterPro" id="IPR036612">
    <property type="entry name" value="KH_dom_type_1_sf"/>
</dbReference>
<keyword evidence="1" id="KW-0677">Repeat</keyword>
<feature type="compositionally biased region" description="Low complexity" evidence="3">
    <location>
        <begin position="66"/>
        <end position="80"/>
    </location>
</feature>
<feature type="domain" description="K Homology" evidence="4">
    <location>
        <begin position="164"/>
        <end position="235"/>
    </location>
</feature>
<dbReference type="InterPro" id="IPR004087">
    <property type="entry name" value="KH_dom"/>
</dbReference>
<reference evidence="5 7" key="2">
    <citation type="submission" date="2022-05" db="EMBL/GenBank/DDBJ databases">
        <title>Chromosome-level reference genomes for two strains of Caenorhabditis briggsae: an improved platform for comparative genomics.</title>
        <authorList>
            <person name="Stevens L."/>
            <person name="Andersen E.C."/>
        </authorList>
    </citation>
    <scope>NUCLEOTIDE SEQUENCE [LARGE SCALE GENOMIC DNA]</scope>
    <source>
        <strain evidence="5">QX1410_ONT</strain>
        <tissue evidence="5">Whole-organism</tissue>
    </source>
</reference>
<dbReference type="AlphaFoldDB" id="A0AAE9D8Q8"/>
<dbReference type="CDD" id="cd22438">
    <property type="entry name" value="KH-I_PCBP_rpt1"/>
    <property type="match status" value="1"/>
</dbReference>
<evidence type="ECO:0000313" key="5">
    <source>
        <dbReference type="EMBL" id="ULT98702.1"/>
    </source>
</evidence>
<feature type="compositionally biased region" description="Polar residues" evidence="3">
    <location>
        <begin position="53"/>
        <end position="62"/>
    </location>
</feature>